<protein>
    <recommendedName>
        <fullName evidence="2">Conserved Oligomeric Golgi complex subunit 6 C-terminal domain-containing protein</fullName>
    </recommendedName>
</protein>
<dbReference type="GO" id="GO:0006891">
    <property type="term" value="P:intra-Golgi vesicle-mediated transport"/>
    <property type="evidence" value="ECO:0007669"/>
    <property type="project" value="InterPro"/>
</dbReference>
<organism evidence="3 4">
    <name type="scientific">Cylindrotheca closterium</name>
    <dbReference type="NCBI Taxonomy" id="2856"/>
    <lineage>
        <taxon>Eukaryota</taxon>
        <taxon>Sar</taxon>
        <taxon>Stramenopiles</taxon>
        <taxon>Ochrophyta</taxon>
        <taxon>Bacillariophyta</taxon>
        <taxon>Bacillariophyceae</taxon>
        <taxon>Bacillariophycidae</taxon>
        <taxon>Bacillariales</taxon>
        <taxon>Bacillariaceae</taxon>
        <taxon>Cylindrotheca</taxon>
    </lineage>
</organism>
<feature type="compositionally biased region" description="Basic and acidic residues" evidence="1">
    <location>
        <begin position="1"/>
        <end position="16"/>
    </location>
</feature>
<dbReference type="InterPro" id="IPR048369">
    <property type="entry name" value="COG6_C"/>
</dbReference>
<dbReference type="GO" id="GO:0017119">
    <property type="term" value="C:Golgi transport complex"/>
    <property type="evidence" value="ECO:0007669"/>
    <property type="project" value="InterPro"/>
</dbReference>
<evidence type="ECO:0000259" key="2">
    <source>
        <dbReference type="Pfam" id="PF20653"/>
    </source>
</evidence>
<dbReference type="Proteomes" id="UP001295423">
    <property type="component" value="Unassembled WGS sequence"/>
</dbReference>
<dbReference type="SMART" id="SM01087">
    <property type="entry name" value="COG6"/>
    <property type="match status" value="1"/>
</dbReference>
<evidence type="ECO:0000256" key="1">
    <source>
        <dbReference type="SAM" id="MobiDB-lite"/>
    </source>
</evidence>
<gene>
    <name evidence="3" type="ORF">CYCCA115_LOCUS708</name>
</gene>
<evidence type="ECO:0000313" key="3">
    <source>
        <dbReference type="EMBL" id="CAJ1915089.1"/>
    </source>
</evidence>
<dbReference type="PANTHER" id="PTHR21506">
    <property type="entry name" value="COMPONENT OF OLIGOMERIC GOLGI COMPLEX 6"/>
    <property type="match status" value="1"/>
</dbReference>
<name>A0AAD2FCG0_9STRA</name>
<reference evidence="3" key="1">
    <citation type="submission" date="2023-08" db="EMBL/GenBank/DDBJ databases">
        <authorList>
            <person name="Audoor S."/>
            <person name="Bilcke G."/>
        </authorList>
    </citation>
    <scope>NUCLEOTIDE SEQUENCE</scope>
</reference>
<feature type="region of interest" description="Disordered" evidence="1">
    <location>
        <begin position="1"/>
        <end position="23"/>
    </location>
</feature>
<sequence>MSSRRRSDAKATENDHNQNSVLSAKVSRALEVRSDTPAMKAALDALAHLPDHQDDLFSVDSRSVRVAIEQDALQQALFLQEKLRGLLDTVSDLRNGVTEIAAIAHEVEDAVSMNVMADSKPPPSDSNSEAKENENAAANTAADIGLEAEQKLALTLSEAFVQRNMAKKRVEAVHAFLEKFDLSEEDSRLLDHYAFEDIETSAVNGMAFLAALERVRVIRLELGQKSRLSDADASRLGASSTLRMMEGLAMKQENAYERLYHWLQKYLRVFGNESAGPNALDEDVLDEALSNPFVLKSLRALKNVPAFHSHLLELIASSRRSEETRRFLIALTSGYQGLPPIEMRAHDAVVYVGDMLAFCFQAFSVEADVAKGVLRTVADDDDDGDEGEVKTPLALDEADYLIEKPMTAAEMVIQSMGGVARPLKSRILQVIANLSRRQNDDYESDDDMEEIEEEGSGARHRLAQLYEICGLLLFYMSAIGKSISKLEDWEVSTEKNPLLDSLVECLEEGTQAYDASLRVYCSMFEQLNLLTGDSESLLAHAMIIKLADLRNTSPGFTTTVECPADCKQALSLDFACKILVEASLPSCKSLDDTVLLKQAIATANESELGEEITLSLRDKIEIRETSLINELVQKETSDVLDLCGLGSLLSALDRFNGVQVDGMVMSAHPGLAPEDVQVAMKEFYTSLYSPPIPSFESTIRDPSLRKSARKKIADSVCDSYKTLYDTMTTSERGGYDDLGFLSHTPEQVSTLFTL</sequence>
<dbReference type="Pfam" id="PF20653">
    <property type="entry name" value="COG6_C"/>
    <property type="match status" value="1"/>
</dbReference>
<evidence type="ECO:0000313" key="4">
    <source>
        <dbReference type="Proteomes" id="UP001295423"/>
    </source>
</evidence>
<keyword evidence="4" id="KW-1185">Reference proteome</keyword>
<dbReference type="InterPro" id="IPR010490">
    <property type="entry name" value="COG6"/>
</dbReference>
<proteinExistence type="predicted"/>
<accession>A0AAD2FCG0</accession>
<feature type="domain" description="Conserved Oligomeric Golgi complex subunit 6 C-terminal" evidence="2">
    <location>
        <begin position="241"/>
        <end position="751"/>
    </location>
</feature>
<dbReference type="PANTHER" id="PTHR21506:SF0">
    <property type="entry name" value="CONSERVED OLIGOMERIC GOLGI COMPLEX SUBUNIT 6"/>
    <property type="match status" value="1"/>
</dbReference>
<feature type="region of interest" description="Disordered" evidence="1">
    <location>
        <begin position="116"/>
        <end position="138"/>
    </location>
</feature>
<dbReference type="EMBL" id="CAKOGP040000001">
    <property type="protein sequence ID" value="CAJ1915089.1"/>
    <property type="molecule type" value="Genomic_DNA"/>
</dbReference>
<comment type="caution">
    <text evidence="3">The sequence shown here is derived from an EMBL/GenBank/DDBJ whole genome shotgun (WGS) entry which is preliminary data.</text>
</comment>
<dbReference type="AlphaFoldDB" id="A0AAD2FCG0"/>